<dbReference type="InterPro" id="IPR000253">
    <property type="entry name" value="FHA_dom"/>
</dbReference>
<organism evidence="11 12">
    <name type="scientific">Chloropicon primus</name>
    <dbReference type="NCBI Taxonomy" id="1764295"/>
    <lineage>
        <taxon>Eukaryota</taxon>
        <taxon>Viridiplantae</taxon>
        <taxon>Chlorophyta</taxon>
        <taxon>Chloropicophyceae</taxon>
        <taxon>Chloropicales</taxon>
        <taxon>Chloropicaceae</taxon>
        <taxon>Chloropicon</taxon>
    </lineage>
</organism>
<dbReference type="InterPro" id="IPR013221">
    <property type="entry name" value="Mur_ligase_cen"/>
</dbReference>
<keyword evidence="8" id="KW-0961">Cell wall biogenesis/degradation</keyword>
<dbReference type="InterPro" id="IPR000713">
    <property type="entry name" value="Mur_ligase_N"/>
</dbReference>
<feature type="compositionally biased region" description="Basic and acidic residues" evidence="9">
    <location>
        <begin position="50"/>
        <end position="63"/>
    </location>
</feature>
<protein>
    <submittedName>
        <fullName evidence="11">UDP-N-acetylmuramyl-tripeptide synthetase</fullName>
    </submittedName>
</protein>
<dbReference type="SUPFAM" id="SSF63418">
    <property type="entry name" value="MurE/MurF N-terminal domain"/>
    <property type="match status" value="1"/>
</dbReference>
<dbReference type="Pfam" id="PF01225">
    <property type="entry name" value="Mur_ligase"/>
    <property type="match status" value="1"/>
</dbReference>
<dbReference type="OrthoDB" id="533138at2759"/>
<evidence type="ECO:0000259" key="10">
    <source>
        <dbReference type="PROSITE" id="PS50006"/>
    </source>
</evidence>
<dbReference type="SUPFAM" id="SSF53244">
    <property type="entry name" value="MurD-like peptide ligases, peptide-binding domain"/>
    <property type="match status" value="2"/>
</dbReference>
<dbReference type="EMBL" id="CP031036">
    <property type="protein sequence ID" value="QDZ19900.1"/>
    <property type="molecule type" value="Genomic_DNA"/>
</dbReference>
<keyword evidence="6" id="KW-0133">Cell shape</keyword>
<dbReference type="InterPro" id="IPR036615">
    <property type="entry name" value="Mur_ligase_C_dom_sf"/>
</dbReference>
<evidence type="ECO:0000256" key="5">
    <source>
        <dbReference type="ARBA" id="ARBA00022840"/>
    </source>
</evidence>
<feature type="compositionally biased region" description="Low complexity" evidence="9">
    <location>
        <begin position="28"/>
        <end position="45"/>
    </location>
</feature>
<dbReference type="InterPro" id="IPR004101">
    <property type="entry name" value="Mur_ligase_C"/>
</dbReference>
<dbReference type="Proteomes" id="UP000316726">
    <property type="component" value="Chromosome 3"/>
</dbReference>
<keyword evidence="2" id="KW-0963">Cytoplasm</keyword>
<dbReference type="SUPFAM" id="SSF53623">
    <property type="entry name" value="MurD-like peptide ligases, catalytic domain"/>
    <property type="match status" value="1"/>
</dbReference>
<dbReference type="PROSITE" id="PS01011">
    <property type="entry name" value="FOLYLPOLYGLU_SYNT_1"/>
    <property type="match status" value="1"/>
</dbReference>
<evidence type="ECO:0000256" key="6">
    <source>
        <dbReference type="ARBA" id="ARBA00022960"/>
    </source>
</evidence>
<feature type="domain" description="FHA" evidence="10">
    <location>
        <begin position="300"/>
        <end position="350"/>
    </location>
</feature>
<dbReference type="PANTHER" id="PTHR23135:SF4">
    <property type="entry name" value="UDP-N-ACETYLMURAMOYL-L-ALANYL-D-GLUTAMATE--2,6-DIAMINOPIMELATE LIGASE MURE HOMOLOG, CHLOROPLASTIC"/>
    <property type="match status" value="1"/>
</dbReference>
<evidence type="ECO:0000313" key="11">
    <source>
        <dbReference type="EMBL" id="QDZ19900.1"/>
    </source>
</evidence>
<dbReference type="PROSITE" id="PS50006">
    <property type="entry name" value="FHA_DOMAIN"/>
    <property type="match status" value="1"/>
</dbReference>
<dbReference type="GO" id="GO:0005737">
    <property type="term" value="C:cytoplasm"/>
    <property type="evidence" value="ECO:0007669"/>
    <property type="project" value="InterPro"/>
</dbReference>
<dbReference type="Gene3D" id="3.90.190.20">
    <property type="entry name" value="Mur ligase, C-terminal domain"/>
    <property type="match status" value="1"/>
</dbReference>
<keyword evidence="5" id="KW-0067">ATP-binding</keyword>
<evidence type="ECO:0000256" key="7">
    <source>
        <dbReference type="ARBA" id="ARBA00022984"/>
    </source>
</evidence>
<dbReference type="GO" id="GO:0005524">
    <property type="term" value="F:ATP binding"/>
    <property type="evidence" value="ECO:0007669"/>
    <property type="project" value="UniProtKB-KW"/>
</dbReference>
<keyword evidence="3" id="KW-0436">Ligase</keyword>
<dbReference type="InterPro" id="IPR005761">
    <property type="entry name" value="UDP-N-AcMur-Glu-dNH2Pim_ligase"/>
</dbReference>
<comment type="similarity">
    <text evidence="1">Belongs to the MurCDEF family. MurE subfamily.</text>
</comment>
<feature type="region of interest" description="Disordered" evidence="9">
    <location>
        <begin position="1"/>
        <end position="81"/>
    </location>
</feature>
<evidence type="ECO:0000256" key="9">
    <source>
        <dbReference type="SAM" id="MobiDB-lite"/>
    </source>
</evidence>
<dbReference type="InterPro" id="IPR035911">
    <property type="entry name" value="MurE/MurF_N"/>
</dbReference>
<keyword evidence="12" id="KW-1185">Reference proteome</keyword>
<dbReference type="HAMAP" id="MF_00208">
    <property type="entry name" value="MurE"/>
    <property type="match status" value="1"/>
</dbReference>
<dbReference type="GO" id="GO:0004326">
    <property type="term" value="F:tetrahydrofolylpolyglutamate synthase activity"/>
    <property type="evidence" value="ECO:0007669"/>
    <property type="project" value="InterPro"/>
</dbReference>
<evidence type="ECO:0000256" key="4">
    <source>
        <dbReference type="ARBA" id="ARBA00022741"/>
    </source>
</evidence>
<dbReference type="AlphaFoldDB" id="A0A5B8MKI7"/>
<sequence length="695" mass="75457">MATCRQGLGGPRGRRRLVLDGKGRVPASSSPRRGRTTSGSRLRGGFPVRRVLEGTRQRAERPTARVSAASEKSSSEQPAGAVVPRVSVALSDILPEADGPAAQLQVENLSNDSRVIGSNCVFFCIEGTQNDGHDFAAQAAENGAIAVVASKQVDLEGLDVPVLFVEDTQSRLAAASKAFYGDPSSKLKTVAVTGTNGKTTTTWLVRGILEEAGFITGMVGTVEYALAEHRLDSEGKIWESGEEDPTLQMQQTLPAHIVPYFGKYEVQNTTPDALQVQKIMASMVNQGGEAVVMEASSHALAMGRCDNVDVNVGIFTNLSREHMDFHGDMDSYEQAKLRLFELISTNGTGVVNLDDPVSASFIEVARRRGLKVLTFSANASSGADITCLSAELSLFQTDMVVGVRATGSEVEITSSLLGHANVSNILGAVAAGVAMGYPNDVIAGGIQSTEFVPGRYELINEGQDFAVLVDYAHTPDALANVLDDVKAMGAKRVITVFGCGGCRDTGKRPLMGKIAHDKSDVVFVTSDNPRTENPDVVIDDIVSGFSAELYEKFQVDKELGLHWLQDIHNLDPVYIPETTTRRWEKFKYIGNRSRAQYLQNAVRRYVVQERYYAIRLAIGMAEEGDAVVIAGKGHEDYQILANDDYQAVKSWFDDRVESYAALQEMVKIQAAGWRTDELPWTWGKPELPIDPDDIE</sequence>
<dbReference type="Gene3D" id="3.40.1190.10">
    <property type="entry name" value="Mur-like, catalytic domain"/>
    <property type="match status" value="1"/>
</dbReference>
<dbReference type="GO" id="GO:0008360">
    <property type="term" value="P:regulation of cell shape"/>
    <property type="evidence" value="ECO:0007669"/>
    <property type="project" value="UniProtKB-KW"/>
</dbReference>
<dbReference type="PANTHER" id="PTHR23135">
    <property type="entry name" value="MUR LIGASE FAMILY MEMBER"/>
    <property type="match status" value="1"/>
</dbReference>
<name>A0A5B8MKI7_9CHLO</name>
<proteinExistence type="inferred from homology"/>
<dbReference type="Pfam" id="PF08245">
    <property type="entry name" value="Mur_ligase_M"/>
    <property type="match status" value="1"/>
</dbReference>
<gene>
    <name evidence="11" type="ORF">A3770_03p24180</name>
</gene>
<evidence type="ECO:0000313" key="12">
    <source>
        <dbReference type="Proteomes" id="UP000316726"/>
    </source>
</evidence>
<dbReference type="Pfam" id="PF02875">
    <property type="entry name" value="Mur_ligase_C"/>
    <property type="match status" value="1"/>
</dbReference>
<dbReference type="InterPro" id="IPR018109">
    <property type="entry name" value="Folylpolyglutamate_synth_CS"/>
</dbReference>
<dbReference type="GO" id="GO:0051301">
    <property type="term" value="P:cell division"/>
    <property type="evidence" value="ECO:0007669"/>
    <property type="project" value="InterPro"/>
</dbReference>
<reference evidence="11 12" key="1">
    <citation type="submission" date="2018-07" db="EMBL/GenBank/DDBJ databases">
        <title>The complete nuclear genome of the prasinophyte Chloropicon primus (CCMP1205).</title>
        <authorList>
            <person name="Pombert J.-F."/>
            <person name="Otis C."/>
            <person name="Turmel M."/>
            <person name="Lemieux C."/>
        </authorList>
    </citation>
    <scope>NUCLEOTIDE SEQUENCE [LARGE SCALE GENOMIC DNA]</scope>
    <source>
        <strain evidence="11 12">CCMP1205</strain>
    </source>
</reference>
<accession>A0A5B8MKI7</accession>
<keyword evidence="4" id="KW-0547">Nucleotide-binding</keyword>
<evidence type="ECO:0000256" key="3">
    <source>
        <dbReference type="ARBA" id="ARBA00022598"/>
    </source>
</evidence>
<dbReference type="Gene3D" id="3.40.1390.10">
    <property type="entry name" value="MurE/MurF, N-terminal domain"/>
    <property type="match status" value="1"/>
</dbReference>
<evidence type="ECO:0000256" key="2">
    <source>
        <dbReference type="ARBA" id="ARBA00022490"/>
    </source>
</evidence>
<evidence type="ECO:0000256" key="1">
    <source>
        <dbReference type="ARBA" id="ARBA00005898"/>
    </source>
</evidence>
<dbReference type="GO" id="GO:0071555">
    <property type="term" value="P:cell wall organization"/>
    <property type="evidence" value="ECO:0007669"/>
    <property type="project" value="UniProtKB-KW"/>
</dbReference>
<evidence type="ECO:0000256" key="8">
    <source>
        <dbReference type="ARBA" id="ARBA00023316"/>
    </source>
</evidence>
<dbReference type="NCBIfam" id="TIGR01085">
    <property type="entry name" value="murE"/>
    <property type="match status" value="1"/>
</dbReference>
<keyword evidence="7" id="KW-0573">Peptidoglycan synthesis</keyword>
<dbReference type="InterPro" id="IPR036565">
    <property type="entry name" value="Mur-like_cat_sf"/>
</dbReference>
<dbReference type="STRING" id="1764295.A0A5B8MKI7"/>